<keyword evidence="2" id="KW-0472">Membrane</keyword>
<dbReference type="InterPro" id="IPR038607">
    <property type="entry name" value="PhoD-like_sf"/>
</dbReference>
<evidence type="ECO:0000259" key="3">
    <source>
        <dbReference type="Pfam" id="PF09423"/>
    </source>
</evidence>
<dbReference type="SUPFAM" id="SSF56300">
    <property type="entry name" value="Metallo-dependent phosphatases"/>
    <property type="match status" value="1"/>
</dbReference>
<protein>
    <submittedName>
        <fullName evidence="4">PhoD-like phosphatase</fullName>
    </submittedName>
</protein>
<reference evidence="4" key="1">
    <citation type="submission" date="2020-06" db="EMBL/GenBank/DDBJ databases">
        <authorList>
            <consortium name="Plant Systems Biology data submission"/>
        </authorList>
    </citation>
    <scope>NUCLEOTIDE SEQUENCE</scope>
    <source>
        <strain evidence="4">D6</strain>
    </source>
</reference>
<proteinExistence type="predicted"/>
<dbReference type="Gene3D" id="3.60.21.70">
    <property type="entry name" value="PhoD-like phosphatase"/>
    <property type="match status" value="1"/>
</dbReference>
<dbReference type="Proteomes" id="UP001153069">
    <property type="component" value="Unassembled WGS sequence"/>
</dbReference>
<dbReference type="InterPro" id="IPR029052">
    <property type="entry name" value="Metallo-depent_PP-like"/>
</dbReference>
<accession>A0A9N8HF58</accession>
<evidence type="ECO:0000256" key="2">
    <source>
        <dbReference type="SAM" id="Phobius"/>
    </source>
</evidence>
<feature type="compositionally biased region" description="Polar residues" evidence="1">
    <location>
        <begin position="695"/>
        <end position="709"/>
    </location>
</feature>
<keyword evidence="2" id="KW-1133">Transmembrane helix</keyword>
<dbReference type="PANTHER" id="PTHR33987:SF1">
    <property type="entry name" value="CALCINEURIN-LIKE METALLO-PHOSPHOESTERASE SUPERFAMILY PROTEIN"/>
    <property type="match status" value="1"/>
</dbReference>
<feature type="transmembrane region" description="Helical" evidence="2">
    <location>
        <begin position="603"/>
        <end position="621"/>
    </location>
</feature>
<name>A0A9N8HF58_9STRA</name>
<dbReference type="AlphaFoldDB" id="A0A9N8HF58"/>
<feature type="region of interest" description="Disordered" evidence="1">
    <location>
        <begin position="695"/>
        <end position="734"/>
    </location>
</feature>
<feature type="compositionally biased region" description="Low complexity" evidence="1">
    <location>
        <begin position="710"/>
        <end position="719"/>
    </location>
</feature>
<gene>
    <name evidence="4" type="ORF">SEMRO_508_G156890.1</name>
</gene>
<organism evidence="4 5">
    <name type="scientific">Seminavis robusta</name>
    <dbReference type="NCBI Taxonomy" id="568900"/>
    <lineage>
        <taxon>Eukaryota</taxon>
        <taxon>Sar</taxon>
        <taxon>Stramenopiles</taxon>
        <taxon>Ochrophyta</taxon>
        <taxon>Bacillariophyta</taxon>
        <taxon>Bacillariophyceae</taxon>
        <taxon>Bacillariophycidae</taxon>
        <taxon>Naviculales</taxon>
        <taxon>Naviculaceae</taxon>
        <taxon>Seminavis</taxon>
    </lineage>
</organism>
<dbReference type="InterPro" id="IPR018946">
    <property type="entry name" value="PhoD-like_MPP"/>
</dbReference>
<feature type="transmembrane region" description="Helical" evidence="2">
    <location>
        <begin position="633"/>
        <end position="653"/>
    </location>
</feature>
<comment type="caution">
    <text evidence="4">The sequence shown here is derived from an EMBL/GenBank/DDBJ whole genome shotgun (WGS) entry which is preliminary data.</text>
</comment>
<evidence type="ECO:0000313" key="5">
    <source>
        <dbReference type="Proteomes" id="UP001153069"/>
    </source>
</evidence>
<keyword evidence="5" id="KW-1185">Reference proteome</keyword>
<dbReference type="Pfam" id="PF09423">
    <property type="entry name" value="PhoD"/>
    <property type="match status" value="1"/>
</dbReference>
<keyword evidence="2" id="KW-0812">Transmembrane</keyword>
<feature type="transmembrane region" description="Helical" evidence="2">
    <location>
        <begin position="7"/>
        <end position="31"/>
    </location>
</feature>
<dbReference type="PANTHER" id="PTHR33987">
    <property type="entry name" value="CALCINEURIN-LIKE METALLO-PHOSPHOESTERASE SUPERFAMILY PROTEIN"/>
    <property type="match status" value="1"/>
</dbReference>
<dbReference type="EMBL" id="CAICTM010000507">
    <property type="protein sequence ID" value="CAB9511901.1"/>
    <property type="molecule type" value="Genomic_DNA"/>
</dbReference>
<dbReference type="OrthoDB" id="2100241at2759"/>
<evidence type="ECO:0000256" key="1">
    <source>
        <dbReference type="SAM" id="MobiDB-lite"/>
    </source>
</evidence>
<sequence length="734" mass="81196">MPANSYCMLILGIMVIASIGFLASFATSWSLVDVQYAFTPAVAWIMVGGITSTSAIIKIKLPLDAHQGNVLLYLSPNNDEFSIQSRQEYNLGDTISTSSELESQYGLQTLQLTELLPQTKYYYKIQGDMILDEYEELLVGTFATPAKEGTRFNFTIAASACAWTGSRAAVFSEIQKDNPLLFLHMGDFHYADIHENNLQKRIDAISQVLASDTQSDLYKSTAISYMWDDHDFLGSSSKNSDNSDDGVEEEYEEGAWETALLSYQMAFPHYPLPSLSFKLKSDGDDQTVDTTTTNTTAAVLGNQTTATAETADNQLLPVPVYQAYTIGTVRFIISDLQSESKSNSNNNQSSSIFSDTQSQWLRQELSQAHLYDFVIWVTPKPWIGPATPGEDQWYGYPKERAELSTFITETLGMDNGPQNLLAIAGDAHMVAFDDGTNTYYGSNSNNNRNGTTTTTARSFPILQTASLDRVGGILGGPFTDDCYGYTSQRTHQFSVLRFEFAEGDNNNKCILIDTYSNDQYGKQERKLLFSKRLCNKIFVDAVVGDEAKVGVCELDELWELNDNIAVAASAILFATMVLNCIALNKSDADNLGDCLCKSCGTTIFYLVSYVLTGLVGFGTFFARGVDQADVTPVLIAVLCQSIMWFFYLFIWWACCTQSKRRKLGQDDPGFRDVEPNININISDLESTLMHDANADQNRGHTTCGQNQTESSNNNNNNSNRAPGTIQFNGPPEAL</sequence>
<feature type="transmembrane region" description="Helical" evidence="2">
    <location>
        <begin position="564"/>
        <end position="583"/>
    </location>
</feature>
<evidence type="ECO:0000313" key="4">
    <source>
        <dbReference type="EMBL" id="CAB9511901.1"/>
    </source>
</evidence>
<feature type="domain" description="PhoD-like phosphatase metallophosphatase" evidence="3">
    <location>
        <begin position="159"/>
        <end position="436"/>
    </location>
</feature>